<dbReference type="AlphaFoldDB" id="A0AAD5LPA5"/>
<dbReference type="Proteomes" id="UP001209570">
    <property type="component" value="Unassembled WGS sequence"/>
</dbReference>
<dbReference type="EMBL" id="JAKCXM010004259">
    <property type="protein sequence ID" value="KAJ0389280.1"/>
    <property type="molecule type" value="Genomic_DNA"/>
</dbReference>
<feature type="compositionally biased region" description="Polar residues" evidence="1">
    <location>
        <begin position="38"/>
        <end position="48"/>
    </location>
</feature>
<feature type="compositionally biased region" description="Polar residues" evidence="1">
    <location>
        <begin position="93"/>
        <end position="102"/>
    </location>
</feature>
<reference evidence="2" key="1">
    <citation type="submission" date="2021-12" db="EMBL/GenBank/DDBJ databases">
        <title>Prjna785345.</title>
        <authorList>
            <person name="Rujirawat T."/>
            <person name="Krajaejun T."/>
        </authorList>
    </citation>
    <scope>NUCLEOTIDE SEQUENCE</scope>
    <source>
        <strain evidence="2">Pi057C3</strain>
    </source>
</reference>
<name>A0AAD5LPA5_PYTIN</name>
<protein>
    <submittedName>
        <fullName evidence="2">Uncharacterized protein</fullName>
    </submittedName>
</protein>
<sequence length="146" mass="16013">MKREQRVPSLVIDTDVELKGEDPADDETTVVKRPLLTRQPSSTDNNRATLKRSLDCDTAAATPLPPVSRPRSARANRGIDLPAPPQPTEEPPSNQTSVTSPASLEKAQDAEPETPAEPRKSLLVGKLQQFQQLVPSNQARSTMQRR</sequence>
<accession>A0AAD5LPA5</accession>
<proteinExistence type="predicted"/>
<keyword evidence="3" id="KW-1185">Reference proteome</keyword>
<organism evidence="2 3">
    <name type="scientific">Pythium insidiosum</name>
    <name type="common">Pythiosis disease agent</name>
    <dbReference type="NCBI Taxonomy" id="114742"/>
    <lineage>
        <taxon>Eukaryota</taxon>
        <taxon>Sar</taxon>
        <taxon>Stramenopiles</taxon>
        <taxon>Oomycota</taxon>
        <taxon>Peronosporomycetes</taxon>
        <taxon>Pythiales</taxon>
        <taxon>Pythiaceae</taxon>
        <taxon>Pythium</taxon>
    </lineage>
</organism>
<feature type="region of interest" description="Disordered" evidence="1">
    <location>
        <begin position="1"/>
        <end position="122"/>
    </location>
</feature>
<evidence type="ECO:0000256" key="1">
    <source>
        <dbReference type="SAM" id="MobiDB-lite"/>
    </source>
</evidence>
<gene>
    <name evidence="2" type="ORF">P43SY_011896</name>
</gene>
<evidence type="ECO:0000313" key="2">
    <source>
        <dbReference type="EMBL" id="KAJ0389280.1"/>
    </source>
</evidence>
<evidence type="ECO:0000313" key="3">
    <source>
        <dbReference type="Proteomes" id="UP001209570"/>
    </source>
</evidence>
<comment type="caution">
    <text evidence="2">The sequence shown here is derived from an EMBL/GenBank/DDBJ whole genome shotgun (WGS) entry which is preliminary data.</text>
</comment>